<evidence type="ECO:0000256" key="1">
    <source>
        <dbReference type="ARBA" id="ARBA00022723"/>
    </source>
</evidence>
<evidence type="ECO:0000256" key="4">
    <source>
        <dbReference type="ARBA" id="ARBA00023125"/>
    </source>
</evidence>
<gene>
    <name evidence="7" type="ORF">P5673_007703</name>
</gene>
<dbReference type="GO" id="GO:0008270">
    <property type="term" value="F:zinc ion binding"/>
    <property type="evidence" value="ECO:0007669"/>
    <property type="project" value="UniProtKB-KW"/>
</dbReference>
<comment type="caution">
    <text evidence="7">The sequence shown here is derived from an EMBL/GenBank/DDBJ whole genome shotgun (WGS) entry which is preliminary data.</text>
</comment>
<evidence type="ECO:0000313" key="8">
    <source>
        <dbReference type="Proteomes" id="UP001249851"/>
    </source>
</evidence>
<keyword evidence="8" id="KW-1185">Reference proteome</keyword>
<evidence type="ECO:0000313" key="7">
    <source>
        <dbReference type="EMBL" id="KAK2567828.1"/>
    </source>
</evidence>
<keyword evidence="3" id="KW-0862">Zinc</keyword>
<evidence type="ECO:0000256" key="2">
    <source>
        <dbReference type="ARBA" id="ARBA00022771"/>
    </source>
</evidence>
<dbReference type="EMBL" id="JARQWQ010000013">
    <property type="protein sequence ID" value="KAK2567828.1"/>
    <property type="molecule type" value="Genomic_DNA"/>
</dbReference>
<keyword evidence="2 5" id="KW-0863">Zinc-finger</keyword>
<dbReference type="Pfam" id="PF13613">
    <property type="entry name" value="HTH_Tnp_4"/>
    <property type="match status" value="1"/>
</dbReference>
<dbReference type="PROSITE" id="PS50950">
    <property type="entry name" value="ZF_THAP"/>
    <property type="match status" value="1"/>
</dbReference>
<feature type="domain" description="THAP-type" evidence="6">
    <location>
        <begin position="1"/>
        <end position="83"/>
    </location>
</feature>
<dbReference type="GO" id="GO:0003677">
    <property type="term" value="F:DNA binding"/>
    <property type="evidence" value="ECO:0007669"/>
    <property type="project" value="UniProtKB-UniRule"/>
</dbReference>
<dbReference type="SUPFAM" id="SSF57716">
    <property type="entry name" value="Glucocorticoid receptor-like (DNA-binding domain)"/>
    <property type="match status" value="1"/>
</dbReference>
<proteinExistence type="predicted"/>
<dbReference type="Proteomes" id="UP001249851">
    <property type="component" value="Unassembled WGS sequence"/>
</dbReference>
<dbReference type="Pfam" id="PF05485">
    <property type="entry name" value="THAP"/>
    <property type="match status" value="1"/>
</dbReference>
<name>A0AAD9VAY3_ACRCE</name>
<evidence type="ECO:0000256" key="5">
    <source>
        <dbReference type="PROSITE-ProRule" id="PRU00309"/>
    </source>
</evidence>
<dbReference type="InterPro" id="IPR036397">
    <property type="entry name" value="RNaseH_sf"/>
</dbReference>
<dbReference type="InterPro" id="IPR006612">
    <property type="entry name" value="THAP_Znf"/>
</dbReference>
<keyword evidence="4 5" id="KW-0238">DNA-binding</keyword>
<dbReference type="SMART" id="SM00692">
    <property type="entry name" value="DM3"/>
    <property type="match status" value="1"/>
</dbReference>
<evidence type="ECO:0000259" key="6">
    <source>
        <dbReference type="PROSITE" id="PS50950"/>
    </source>
</evidence>
<dbReference type="Pfam" id="PF13358">
    <property type="entry name" value="DDE_3"/>
    <property type="match status" value="1"/>
</dbReference>
<dbReference type="Gene3D" id="3.30.420.10">
    <property type="entry name" value="Ribonuclease H-like superfamily/Ribonuclease H"/>
    <property type="match status" value="1"/>
</dbReference>
<dbReference type="AlphaFoldDB" id="A0AAD9VAY3"/>
<organism evidence="7 8">
    <name type="scientific">Acropora cervicornis</name>
    <name type="common">Staghorn coral</name>
    <dbReference type="NCBI Taxonomy" id="6130"/>
    <lineage>
        <taxon>Eukaryota</taxon>
        <taxon>Metazoa</taxon>
        <taxon>Cnidaria</taxon>
        <taxon>Anthozoa</taxon>
        <taxon>Hexacorallia</taxon>
        <taxon>Scleractinia</taxon>
        <taxon>Astrocoeniina</taxon>
        <taxon>Acroporidae</taxon>
        <taxon>Acropora</taxon>
    </lineage>
</organism>
<dbReference type="InterPro" id="IPR027805">
    <property type="entry name" value="Transposase_HTH_dom"/>
</dbReference>
<evidence type="ECO:0000256" key="3">
    <source>
        <dbReference type="ARBA" id="ARBA00022833"/>
    </source>
</evidence>
<accession>A0AAD9VAY3</accession>
<protein>
    <submittedName>
        <fullName evidence="7">THAP domain-containing protein 1</fullName>
    </submittedName>
</protein>
<keyword evidence="1" id="KW-0479">Metal-binding</keyword>
<sequence>MSQWCIGYGCTNSSDMEIKKSWHRLPLENKELLSKWVAKIRRTNTPVNEHSRLCGDHFEADGFKRLPGSSRVNLKPGSIPTKFCFVQEKKPRKLPAERKSVDRKQPQTAQRKTAEAALETKRFSVKNLRQEPKVFKFYTGFTEEQFSCLLEFLGDGMRNMTYWGSSSASNSNNEDLGGSKPGLSRKLTAEDELLLVLTMLRVGMPEQDLAVHFELSQSHVSRIITTWVNAMFHRFKEIDQLLLQDKRLSRSYGYSPVGTGATVKRQAQNWGPRITAIPIICMEGMVEVGIYQGNIGGARFEEFVDQNLCPNLLPFNGVNPRSVVIVDNAAVHHTLAVVDRIHATGAMVVFLPPYSPDFMPCEELFAQTKNWIRENDVAWQFCMDPQSMVEEAFLQVTDEQIRNYIRHAEYL</sequence>
<dbReference type="SMART" id="SM00980">
    <property type="entry name" value="THAP"/>
    <property type="match status" value="1"/>
</dbReference>
<dbReference type="PANTHER" id="PTHR23080">
    <property type="entry name" value="THAP DOMAIN PROTEIN"/>
    <property type="match status" value="1"/>
</dbReference>
<reference evidence="7" key="2">
    <citation type="journal article" date="2023" name="Science">
        <title>Genomic signatures of disease resistance in endangered staghorn corals.</title>
        <authorList>
            <person name="Vollmer S.V."/>
            <person name="Selwyn J.D."/>
            <person name="Despard B.A."/>
            <person name="Roesel C.L."/>
        </authorList>
    </citation>
    <scope>NUCLEOTIDE SEQUENCE</scope>
    <source>
        <strain evidence="7">K2</strain>
    </source>
</reference>
<reference evidence="7" key="1">
    <citation type="journal article" date="2023" name="G3 (Bethesda)">
        <title>Whole genome assembly and annotation of the endangered Caribbean coral Acropora cervicornis.</title>
        <authorList>
            <person name="Selwyn J.D."/>
            <person name="Vollmer S.V."/>
        </authorList>
    </citation>
    <scope>NUCLEOTIDE SEQUENCE</scope>
    <source>
        <strain evidence="7">K2</strain>
    </source>
</reference>
<dbReference type="InterPro" id="IPR038717">
    <property type="entry name" value="Tc1-like_DDE_dom"/>
</dbReference>